<name>A0A2S7WFE3_9FLAO</name>
<evidence type="ECO:0000256" key="1">
    <source>
        <dbReference type="SAM" id="Phobius"/>
    </source>
</evidence>
<feature type="transmembrane region" description="Helical" evidence="1">
    <location>
        <begin position="250"/>
        <end position="275"/>
    </location>
</feature>
<dbReference type="OrthoDB" id="1143019at2"/>
<feature type="transmembrane region" description="Helical" evidence="1">
    <location>
        <begin position="219"/>
        <end position="238"/>
    </location>
</feature>
<evidence type="ECO:0000313" key="3">
    <source>
        <dbReference type="Proteomes" id="UP000237608"/>
    </source>
</evidence>
<dbReference type="InterPro" id="IPR022134">
    <property type="entry name" value="DUF3667"/>
</dbReference>
<keyword evidence="1" id="KW-0472">Membrane</keyword>
<dbReference type="AlphaFoldDB" id="A0A2S7WFE3"/>
<feature type="transmembrane region" description="Helical" evidence="1">
    <location>
        <begin position="161"/>
        <end position="179"/>
    </location>
</feature>
<dbReference type="Proteomes" id="UP000237608">
    <property type="component" value="Unassembled WGS sequence"/>
</dbReference>
<feature type="transmembrane region" description="Helical" evidence="1">
    <location>
        <begin position="191"/>
        <end position="213"/>
    </location>
</feature>
<keyword evidence="3" id="KW-1185">Reference proteome</keyword>
<accession>A0A2S7WFE3</accession>
<keyword evidence="1" id="KW-1133">Transmembrane helix</keyword>
<dbReference type="RefSeq" id="WP_105047109.1">
    <property type="nucleotide sequence ID" value="NZ_CP150662.1"/>
</dbReference>
<dbReference type="Pfam" id="PF12412">
    <property type="entry name" value="DUF3667"/>
    <property type="match status" value="1"/>
</dbReference>
<organism evidence="2 3">
    <name type="scientific">Polaribacter gangjinensis</name>
    <dbReference type="NCBI Taxonomy" id="574710"/>
    <lineage>
        <taxon>Bacteria</taxon>
        <taxon>Pseudomonadati</taxon>
        <taxon>Bacteroidota</taxon>
        <taxon>Flavobacteriia</taxon>
        <taxon>Flavobacteriales</taxon>
        <taxon>Flavobacteriaceae</taxon>
    </lineage>
</organism>
<reference evidence="2 3" key="1">
    <citation type="submission" date="2016-12" db="EMBL/GenBank/DDBJ databases">
        <title>Trade-off between light-utilization and light-protection in marine flavobacteria.</title>
        <authorList>
            <person name="Kumagai Y."/>
            <person name="Yoshizawa S."/>
            <person name="Kogure K."/>
            <person name="Iwasaki W."/>
        </authorList>
    </citation>
    <scope>NUCLEOTIDE SEQUENCE [LARGE SCALE GENOMIC DNA]</scope>
    <source>
        <strain evidence="2 3">KCTC 22729</strain>
    </source>
</reference>
<proteinExistence type="predicted"/>
<comment type="caution">
    <text evidence="2">The sequence shown here is derived from an EMBL/GenBank/DDBJ whole genome shotgun (WGS) entry which is preliminary data.</text>
</comment>
<feature type="transmembrane region" description="Helical" evidence="1">
    <location>
        <begin position="79"/>
        <end position="97"/>
    </location>
</feature>
<evidence type="ECO:0000313" key="2">
    <source>
        <dbReference type="EMBL" id="PQJ75962.1"/>
    </source>
</evidence>
<sequence>MNCKNCQEPLNENSQFCNNCGGKVVAQRITFKKLFVDFFINVFGVDNKFFLTLRKILTNPENVINEYLDGVRNRYINPFAFLAIGAGLSLLVFNYFADDFIEVNNAIQSDQINELKQKATLDLSTVKNIDAKQFQKLEIEKKTAQMQLKFMSGWMQFTLRYYNLLTFVFLLIYAVLSKWTYRKPHNFGEHVVINAFIYGFLTYVTLLFFIFAVFINPSIYSYSIVAYILFYMYAFGRIYKLSIGKNILKLFRFIFGLVIFFISLMIVGVIAGIALKYFDLI</sequence>
<protein>
    <recommendedName>
        <fullName evidence="4">DUF3667 domain-containing protein</fullName>
    </recommendedName>
</protein>
<gene>
    <name evidence="2" type="ORF">BTO13_12330</name>
</gene>
<evidence type="ECO:0008006" key="4">
    <source>
        <dbReference type="Google" id="ProtNLM"/>
    </source>
</evidence>
<keyword evidence="1" id="KW-0812">Transmembrane</keyword>
<dbReference type="EMBL" id="MSCL01000001">
    <property type="protein sequence ID" value="PQJ75962.1"/>
    <property type="molecule type" value="Genomic_DNA"/>
</dbReference>